<dbReference type="Gene3D" id="3.30.420.10">
    <property type="entry name" value="Ribonuclease H-like superfamily/Ribonuclease H"/>
    <property type="match status" value="1"/>
</dbReference>
<evidence type="ECO:0000313" key="2">
    <source>
        <dbReference type="EnsemblMetazoa" id="ENSAATROPP013224"/>
    </source>
</evidence>
<dbReference type="InterPro" id="IPR036397">
    <property type="entry name" value="RNaseH_sf"/>
</dbReference>
<dbReference type="SUPFAM" id="SSF53098">
    <property type="entry name" value="Ribonuclease H-like"/>
    <property type="match status" value="1"/>
</dbReference>
<sequence length="343" mass="38403">MAELPVARLSPYTRPFTFTGIDYFGPFFVSVGRRTEKRWGVLFTCMTTRAVHIEVAHALTTSACILVVRNFVCRRGTPNEFFSDRGTNFVGANRELQEAITQINEDELVEKSGIPDTTWNFNPPSAPHFGGAWERLVQSVKRTLAGIQLTNRPTDAVLQNWLIEVECILNTRPLTDVPVDREEDAPLTPNHFLVGSSAGAKPLVPLNDSIATIRSSWKTSQRYADHFWKRWITAYLPTLTKRSKWHQTSTSLKEGDLVVIVDESLPRGCWPKGRILQAIPSKDGQIRKVHVQTAWGKILQRPAVKVARLDIEPQTVLTHAGRCCMGCLCGKAAKQRSDAADDI</sequence>
<reference evidence="2" key="1">
    <citation type="submission" date="2024-04" db="UniProtKB">
        <authorList>
            <consortium name="EnsemblMetazoa"/>
        </authorList>
    </citation>
    <scope>IDENTIFICATION</scope>
    <source>
        <strain evidence="2">EBRO</strain>
    </source>
</reference>
<dbReference type="GO" id="GO:0015074">
    <property type="term" value="P:DNA integration"/>
    <property type="evidence" value="ECO:0007669"/>
    <property type="project" value="InterPro"/>
</dbReference>
<protein>
    <recommendedName>
        <fullName evidence="1">Integrase catalytic domain-containing protein</fullName>
    </recommendedName>
</protein>
<dbReference type="AlphaFoldDB" id="A0AAG5DR31"/>
<feature type="domain" description="Integrase catalytic" evidence="1">
    <location>
        <begin position="11"/>
        <end position="197"/>
    </location>
</feature>
<dbReference type="PANTHER" id="PTHR47331:SF1">
    <property type="entry name" value="GAG-LIKE PROTEIN"/>
    <property type="match status" value="1"/>
</dbReference>
<dbReference type="InterPro" id="IPR040676">
    <property type="entry name" value="DUF5641"/>
</dbReference>
<dbReference type="PROSITE" id="PS50994">
    <property type="entry name" value="INTEGRASE"/>
    <property type="match status" value="1"/>
</dbReference>
<dbReference type="Proteomes" id="UP000075880">
    <property type="component" value="Unassembled WGS sequence"/>
</dbReference>
<organism evidence="2 3">
    <name type="scientific">Anopheles atroparvus</name>
    <name type="common">European mosquito</name>
    <dbReference type="NCBI Taxonomy" id="41427"/>
    <lineage>
        <taxon>Eukaryota</taxon>
        <taxon>Metazoa</taxon>
        <taxon>Ecdysozoa</taxon>
        <taxon>Arthropoda</taxon>
        <taxon>Hexapoda</taxon>
        <taxon>Insecta</taxon>
        <taxon>Pterygota</taxon>
        <taxon>Neoptera</taxon>
        <taxon>Endopterygota</taxon>
        <taxon>Diptera</taxon>
        <taxon>Nematocera</taxon>
        <taxon>Culicoidea</taxon>
        <taxon>Culicidae</taxon>
        <taxon>Anophelinae</taxon>
        <taxon>Anopheles</taxon>
    </lineage>
</organism>
<name>A0AAG5DR31_ANOAO</name>
<accession>A0AAG5DR31</accession>
<keyword evidence="3" id="KW-1185">Reference proteome</keyword>
<dbReference type="PANTHER" id="PTHR47331">
    <property type="entry name" value="PHD-TYPE DOMAIN-CONTAINING PROTEIN"/>
    <property type="match status" value="1"/>
</dbReference>
<dbReference type="EnsemblMetazoa" id="ENSAATROPT014505">
    <property type="protein sequence ID" value="ENSAATROPP013224"/>
    <property type="gene ID" value="ENSAATROPG011771"/>
</dbReference>
<proteinExistence type="predicted"/>
<evidence type="ECO:0000313" key="3">
    <source>
        <dbReference type="Proteomes" id="UP000075880"/>
    </source>
</evidence>
<dbReference type="InterPro" id="IPR012337">
    <property type="entry name" value="RNaseH-like_sf"/>
</dbReference>
<dbReference type="Pfam" id="PF18701">
    <property type="entry name" value="DUF5641"/>
    <property type="match status" value="1"/>
</dbReference>
<dbReference type="GO" id="GO:0003676">
    <property type="term" value="F:nucleic acid binding"/>
    <property type="evidence" value="ECO:0007669"/>
    <property type="project" value="InterPro"/>
</dbReference>
<dbReference type="InterPro" id="IPR001584">
    <property type="entry name" value="Integrase_cat-core"/>
</dbReference>
<evidence type="ECO:0000259" key="1">
    <source>
        <dbReference type="PROSITE" id="PS50994"/>
    </source>
</evidence>